<keyword evidence="4" id="KW-1185">Reference proteome</keyword>
<dbReference type="Pfam" id="PF00931">
    <property type="entry name" value="NB-ARC"/>
    <property type="match status" value="1"/>
</dbReference>
<accession>A0A8S0TH05</accession>
<name>A0A8S0TH05_OLEEU</name>
<organism evidence="3 4">
    <name type="scientific">Olea europaea subsp. europaea</name>
    <dbReference type="NCBI Taxonomy" id="158383"/>
    <lineage>
        <taxon>Eukaryota</taxon>
        <taxon>Viridiplantae</taxon>
        <taxon>Streptophyta</taxon>
        <taxon>Embryophyta</taxon>
        <taxon>Tracheophyta</taxon>
        <taxon>Spermatophyta</taxon>
        <taxon>Magnoliopsida</taxon>
        <taxon>eudicotyledons</taxon>
        <taxon>Gunneridae</taxon>
        <taxon>Pentapetalae</taxon>
        <taxon>asterids</taxon>
        <taxon>lamiids</taxon>
        <taxon>Lamiales</taxon>
        <taxon>Oleaceae</taxon>
        <taxon>Oleeae</taxon>
        <taxon>Olea</taxon>
    </lineage>
</organism>
<dbReference type="OrthoDB" id="736010at2759"/>
<feature type="domain" description="NB-ARC" evidence="2">
    <location>
        <begin position="42"/>
        <end position="113"/>
    </location>
</feature>
<sequence length="157" mass="17370">MEAGNVFENMLVVIEKPKTVEHIPGASITGQKTASQKLFQTMELLINDKVRRIGICGTGGVGKSTLVKNLNNEINKMPSAQPFSVIIWATSSRETNLRRIQIQIADRLNLQVKMEEMRCPRSRCYEQSGRSKSSLVDLSAAESTLTAASSWLRCATN</sequence>
<keyword evidence="1" id="KW-0611">Plant defense</keyword>
<dbReference type="GO" id="GO:0043531">
    <property type="term" value="F:ADP binding"/>
    <property type="evidence" value="ECO:0007669"/>
    <property type="project" value="InterPro"/>
</dbReference>
<dbReference type="EMBL" id="CACTIH010006409">
    <property type="protein sequence ID" value="CAA3004695.1"/>
    <property type="molecule type" value="Genomic_DNA"/>
</dbReference>
<protein>
    <submittedName>
        <fullName evidence="3">Disease resistance At4g27190-like</fullName>
    </submittedName>
</protein>
<dbReference type="Gene3D" id="3.40.50.300">
    <property type="entry name" value="P-loop containing nucleotide triphosphate hydrolases"/>
    <property type="match status" value="1"/>
</dbReference>
<proteinExistence type="predicted"/>
<comment type="caution">
    <text evidence="3">The sequence shown here is derived from an EMBL/GenBank/DDBJ whole genome shotgun (WGS) entry which is preliminary data.</text>
</comment>
<dbReference type="Gramene" id="OE9A104884T1">
    <property type="protein sequence ID" value="OE9A104884C1"/>
    <property type="gene ID" value="OE9A104884"/>
</dbReference>
<dbReference type="SUPFAM" id="SSF52540">
    <property type="entry name" value="P-loop containing nucleoside triphosphate hydrolases"/>
    <property type="match status" value="1"/>
</dbReference>
<evidence type="ECO:0000313" key="3">
    <source>
        <dbReference type="EMBL" id="CAA3004695.1"/>
    </source>
</evidence>
<dbReference type="PANTHER" id="PTHR33463">
    <property type="entry name" value="NB-ARC DOMAIN-CONTAINING PROTEIN-RELATED"/>
    <property type="match status" value="1"/>
</dbReference>
<reference evidence="3 4" key="1">
    <citation type="submission" date="2019-12" db="EMBL/GenBank/DDBJ databases">
        <authorList>
            <person name="Alioto T."/>
            <person name="Alioto T."/>
            <person name="Gomez Garrido J."/>
        </authorList>
    </citation>
    <scope>NUCLEOTIDE SEQUENCE [LARGE SCALE GENOMIC DNA]</scope>
</reference>
<dbReference type="AlphaFoldDB" id="A0A8S0TH05"/>
<evidence type="ECO:0000259" key="2">
    <source>
        <dbReference type="Pfam" id="PF00931"/>
    </source>
</evidence>
<evidence type="ECO:0000256" key="1">
    <source>
        <dbReference type="ARBA" id="ARBA00022821"/>
    </source>
</evidence>
<dbReference type="PANTHER" id="PTHR33463:SF202">
    <property type="entry name" value="NB-ARC DOMAIN-CONTAINING PROTEIN"/>
    <property type="match status" value="1"/>
</dbReference>
<dbReference type="InterPro" id="IPR027417">
    <property type="entry name" value="P-loop_NTPase"/>
</dbReference>
<evidence type="ECO:0000313" key="4">
    <source>
        <dbReference type="Proteomes" id="UP000594638"/>
    </source>
</evidence>
<dbReference type="InterPro" id="IPR002182">
    <property type="entry name" value="NB-ARC"/>
</dbReference>
<dbReference type="InterPro" id="IPR050905">
    <property type="entry name" value="Plant_NBS-LRR"/>
</dbReference>
<gene>
    <name evidence="3" type="ORF">OLEA9_A104884</name>
</gene>
<dbReference type="Proteomes" id="UP000594638">
    <property type="component" value="Unassembled WGS sequence"/>
</dbReference>